<comment type="similarity">
    <text evidence="1">Belongs to the short-chain dehydrogenases/reductases (SDR) family.</text>
</comment>
<gene>
    <name evidence="3" type="primary">fabG</name>
    <name evidence="3" type="ORF">CARN8_1880001</name>
</gene>
<dbReference type="SUPFAM" id="SSF51735">
    <property type="entry name" value="NAD(P)-binding Rossmann-fold domains"/>
    <property type="match status" value="1"/>
</dbReference>
<accession>A0A3P3ZMA0</accession>
<proteinExistence type="inferred from homology"/>
<reference evidence="3" key="1">
    <citation type="submission" date="2018-10" db="EMBL/GenBank/DDBJ databases">
        <authorList>
            <person name="Plewniak F."/>
        </authorList>
    </citation>
    <scope>NUCLEOTIDE SEQUENCE</scope>
</reference>
<evidence type="ECO:0000256" key="2">
    <source>
        <dbReference type="ARBA" id="ARBA00023002"/>
    </source>
</evidence>
<dbReference type="AlphaFoldDB" id="A0A3P3ZMA0"/>
<dbReference type="PANTHER" id="PTHR43639:SF1">
    <property type="entry name" value="SHORT-CHAIN DEHYDROGENASE_REDUCTASE FAMILY PROTEIN"/>
    <property type="match status" value="1"/>
</dbReference>
<dbReference type="PRINTS" id="PR00081">
    <property type="entry name" value="GDHRDH"/>
</dbReference>
<evidence type="ECO:0000313" key="3">
    <source>
        <dbReference type="EMBL" id="VAY87265.1"/>
    </source>
</evidence>
<dbReference type="InterPro" id="IPR002347">
    <property type="entry name" value="SDR_fam"/>
</dbReference>
<dbReference type="EC" id="1.1.1.100" evidence="3"/>
<sequence>MDNPRVNQYVVTGAARRGGAAIVRSLHDAGYRVIIHCRTSSQVDADIFYHSLNAQRAHSARLWVEDLCNPFPPPFFCTDIDGIVANASDFSPTDLDNYEDHLERDLGSHLYGHLRLIRQCRDSLVKRQGAIVAIGDIHFHRPASGYLTYHIAKNALMAAMQALAVELAPQVRVNTVLPGHFDWPHKSQAFAEENQKRILHAVPLKRLGQFDELARAVRFLLCEATFTTGSFLTVDGGLSLHIEG</sequence>
<evidence type="ECO:0000256" key="1">
    <source>
        <dbReference type="ARBA" id="ARBA00006484"/>
    </source>
</evidence>
<protein>
    <submittedName>
        <fullName evidence="3">3-oxoacyl-(Acyl-carrier-protein) reductase FabG</fullName>
        <ecNumber evidence="3">1.1.1.100</ecNumber>
    </submittedName>
</protein>
<dbReference type="Pfam" id="PF13561">
    <property type="entry name" value="adh_short_C2"/>
    <property type="match status" value="1"/>
</dbReference>
<dbReference type="Gene3D" id="3.40.50.720">
    <property type="entry name" value="NAD(P)-binding Rossmann-like Domain"/>
    <property type="match status" value="1"/>
</dbReference>
<dbReference type="InterPro" id="IPR036291">
    <property type="entry name" value="NAD(P)-bd_dom_sf"/>
</dbReference>
<dbReference type="EMBL" id="UOYP01000099">
    <property type="protein sequence ID" value="VAY87265.1"/>
    <property type="molecule type" value="Genomic_DNA"/>
</dbReference>
<organism evidence="3">
    <name type="scientific">mine drainage metagenome</name>
    <dbReference type="NCBI Taxonomy" id="410659"/>
    <lineage>
        <taxon>unclassified sequences</taxon>
        <taxon>metagenomes</taxon>
        <taxon>ecological metagenomes</taxon>
    </lineage>
</organism>
<dbReference type="GO" id="GO:0004316">
    <property type="term" value="F:3-oxoacyl-[acyl-carrier-protein] reductase (NADPH) activity"/>
    <property type="evidence" value="ECO:0007669"/>
    <property type="project" value="UniProtKB-EC"/>
</dbReference>
<dbReference type="PANTHER" id="PTHR43639">
    <property type="entry name" value="OXIDOREDUCTASE, SHORT-CHAIN DEHYDROGENASE/REDUCTASE FAMILY (AFU_ORTHOLOGUE AFUA_5G02870)"/>
    <property type="match status" value="1"/>
</dbReference>
<name>A0A3P3ZMA0_9ZZZZ</name>
<keyword evidence="2 3" id="KW-0560">Oxidoreductase</keyword>